<dbReference type="Gene3D" id="3.40.50.150">
    <property type="entry name" value="Vaccinia Virus protein VP39"/>
    <property type="match status" value="1"/>
</dbReference>
<dbReference type="InterPro" id="IPR029063">
    <property type="entry name" value="SAM-dependent_MTases_sf"/>
</dbReference>
<name>Q47DC8_DECAR</name>
<dbReference type="CDD" id="cd02440">
    <property type="entry name" value="AdoMet_MTases"/>
    <property type="match status" value="1"/>
</dbReference>
<dbReference type="KEGG" id="dar:Daro_2417"/>
<organism evidence="1">
    <name type="scientific">Dechloromonas aromatica (strain RCB)</name>
    <dbReference type="NCBI Taxonomy" id="159087"/>
    <lineage>
        <taxon>Bacteria</taxon>
        <taxon>Pseudomonadati</taxon>
        <taxon>Pseudomonadota</taxon>
        <taxon>Betaproteobacteria</taxon>
        <taxon>Rhodocyclales</taxon>
        <taxon>Azonexaceae</taxon>
        <taxon>Dechloromonas</taxon>
    </lineage>
</organism>
<dbReference type="Pfam" id="PF13489">
    <property type="entry name" value="Methyltransf_23"/>
    <property type="match status" value="1"/>
</dbReference>
<dbReference type="STRING" id="159087.Daro_2417"/>
<proteinExistence type="predicted"/>
<dbReference type="eggNOG" id="COG2227">
    <property type="taxonomic scope" value="Bacteria"/>
</dbReference>
<accession>Q47DC8</accession>
<evidence type="ECO:0008006" key="2">
    <source>
        <dbReference type="Google" id="ProtNLM"/>
    </source>
</evidence>
<sequence length="260" mass="29697">MDRKEFEALAAAVANPDYITWNKERIFTSVEALQRFLNLKGLKTLDLGHDTFVGLLLARAGAELVGNVAPVQDSTIKPDQPRFELPGGQAYEWTTDAFDFETTFPYHPGAFDLVTAFEVVEHVVGSPRQFIREIKRVLKPGGYLFFGTPNVNAWAKMMRQFQQAPLYDSKPYSQDFGPRHFMCHVYEYSPWELKTLLKSEGFEIVSFRTWDPYPSDPRGLRNGILRLLFAASLFSCGYFKEALLLFRERGHQIGLLARSV</sequence>
<dbReference type="PANTHER" id="PTHR43861">
    <property type="entry name" value="TRANS-ACONITATE 2-METHYLTRANSFERASE-RELATED"/>
    <property type="match status" value="1"/>
</dbReference>
<gene>
    <name evidence="1" type="ordered locus">Daro_2417</name>
</gene>
<dbReference type="PANTHER" id="PTHR43861:SF6">
    <property type="entry name" value="METHYLTRANSFERASE TYPE 11"/>
    <property type="match status" value="1"/>
</dbReference>
<reference evidence="1" key="1">
    <citation type="submission" date="2005-08" db="EMBL/GenBank/DDBJ databases">
        <title>Complete sequence of Dechloromonas aromatica RCB.</title>
        <authorList>
            <person name="Salinero K.K."/>
            <person name="Copeland A."/>
            <person name="Lucas S."/>
            <person name="Lapidus A."/>
            <person name="Barry K."/>
            <person name="Detter J.C."/>
            <person name="Glavina T."/>
            <person name="Hammon N."/>
            <person name="Israni S."/>
            <person name="Pitluck S."/>
            <person name="Di Bartolo G."/>
            <person name="Trong S."/>
            <person name="Schmutz J."/>
            <person name="Larimer F."/>
            <person name="Land M."/>
            <person name="Ivanova N."/>
            <person name="Richardson P."/>
        </authorList>
    </citation>
    <scope>NUCLEOTIDE SEQUENCE</scope>
    <source>
        <strain evidence="1">RCB</strain>
    </source>
</reference>
<dbReference type="EMBL" id="CP000089">
    <property type="protein sequence ID" value="AAZ47153.1"/>
    <property type="molecule type" value="Genomic_DNA"/>
</dbReference>
<dbReference type="HOGENOM" id="CLU_1068408_0_0_4"/>
<evidence type="ECO:0000313" key="1">
    <source>
        <dbReference type="EMBL" id="AAZ47153.1"/>
    </source>
</evidence>
<protein>
    <recommendedName>
        <fullName evidence="2">Methyltransferase type 11 domain-containing protein</fullName>
    </recommendedName>
</protein>
<dbReference type="AlphaFoldDB" id="Q47DC8"/>
<dbReference type="SUPFAM" id="SSF53335">
    <property type="entry name" value="S-adenosyl-L-methionine-dependent methyltransferases"/>
    <property type="match status" value="1"/>
</dbReference>